<protein>
    <submittedName>
        <fullName evidence="1">Non-oxidative hydroxyarylic acid decarboxylases subunit D</fullName>
    </submittedName>
</protein>
<name>A0ABV6D1V2_9SPHN</name>
<evidence type="ECO:0000313" key="2">
    <source>
        <dbReference type="Proteomes" id="UP001589798"/>
    </source>
</evidence>
<dbReference type="Pfam" id="PF26358">
    <property type="entry name" value="EcdD_BsdD_detox"/>
    <property type="match status" value="1"/>
</dbReference>
<comment type="caution">
    <text evidence="1">The sequence shown here is derived from an EMBL/GenBank/DDBJ whole genome shotgun (WGS) entry which is preliminary data.</text>
</comment>
<reference evidence="1 2" key="1">
    <citation type="submission" date="2024-09" db="EMBL/GenBank/DDBJ databases">
        <authorList>
            <person name="Sun Q."/>
            <person name="Mori K."/>
        </authorList>
    </citation>
    <scope>NUCLEOTIDE SEQUENCE [LARGE SCALE GENOMIC DNA]</scope>
    <source>
        <strain evidence="1 2">CCM 7706</strain>
    </source>
</reference>
<sequence>MSKTVCPRCATGGALADYQGKEGGKVVWTIHRCPTCCFSWRDSEPDSAIGIGIRSAHFAVDAANLDRYVKILQQ</sequence>
<dbReference type="NCBIfam" id="NF041205">
    <property type="entry name" value="VdcD"/>
    <property type="match status" value="1"/>
</dbReference>
<dbReference type="RefSeq" id="WP_037513049.1">
    <property type="nucleotide sequence ID" value="NZ_JBHLWK010000037.1"/>
</dbReference>
<evidence type="ECO:0000313" key="1">
    <source>
        <dbReference type="EMBL" id="MFC0206626.1"/>
    </source>
</evidence>
<proteinExistence type="predicted"/>
<dbReference type="EMBL" id="JBHLWK010000037">
    <property type="protein sequence ID" value="MFC0206626.1"/>
    <property type="molecule type" value="Genomic_DNA"/>
</dbReference>
<accession>A0ABV6D1V2</accession>
<keyword evidence="2" id="KW-1185">Reference proteome</keyword>
<gene>
    <name evidence="1" type="ORF">ACFFJC_20430</name>
</gene>
<organism evidence="1 2">
    <name type="scientific">Novosphingobium soli</name>
    <dbReference type="NCBI Taxonomy" id="574956"/>
    <lineage>
        <taxon>Bacteria</taxon>
        <taxon>Pseudomonadati</taxon>
        <taxon>Pseudomonadota</taxon>
        <taxon>Alphaproteobacteria</taxon>
        <taxon>Sphingomonadales</taxon>
        <taxon>Sphingomonadaceae</taxon>
        <taxon>Novosphingobium</taxon>
    </lineage>
</organism>
<dbReference type="InterPro" id="IPR047707">
    <property type="entry name" value="VdcD-like"/>
</dbReference>
<dbReference type="Proteomes" id="UP001589798">
    <property type="component" value="Unassembled WGS sequence"/>
</dbReference>